<evidence type="ECO:0000313" key="9">
    <source>
        <dbReference type="EMBL" id="KAK0609934.1"/>
    </source>
</evidence>
<reference evidence="9" key="1">
    <citation type="submission" date="2023-06" db="EMBL/GenBank/DDBJ databases">
        <title>Genome-scale phylogeny and comparative genomics of the fungal order Sordariales.</title>
        <authorList>
            <consortium name="Lawrence Berkeley National Laboratory"/>
            <person name="Hensen N."/>
            <person name="Bonometti L."/>
            <person name="Westerberg I."/>
            <person name="Brannstrom I.O."/>
            <person name="Guillou S."/>
            <person name="Cros-Aarteil S."/>
            <person name="Calhoun S."/>
            <person name="Haridas S."/>
            <person name="Kuo A."/>
            <person name="Mondo S."/>
            <person name="Pangilinan J."/>
            <person name="Riley R."/>
            <person name="LaButti K."/>
            <person name="Andreopoulos B."/>
            <person name="Lipzen A."/>
            <person name="Chen C."/>
            <person name="Yanf M."/>
            <person name="Daum C."/>
            <person name="Ng V."/>
            <person name="Clum A."/>
            <person name="Steindorff A."/>
            <person name="Ohm R."/>
            <person name="Martin F."/>
            <person name="Silar P."/>
            <person name="Natvig D."/>
            <person name="Lalanne C."/>
            <person name="Gautier V."/>
            <person name="Ament-velasquez S.L."/>
            <person name="Kruys A."/>
            <person name="Hutchinson M.I."/>
            <person name="Powell A.J."/>
            <person name="Barry K."/>
            <person name="Miller A.N."/>
            <person name="Grigoriev I.V."/>
            <person name="Debuchy R."/>
            <person name="Gladieux P."/>
            <person name="Thoren M.H."/>
            <person name="Johannesson H."/>
        </authorList>
    </citation>
    <scope>NUCLEOTIDE SEQUENCE</scope>
    <source>
        <strain evidence="9">SMH3391-2</strain>
    </source>
</reference>
<dbReference type="GO" id="GO:0043386">
    <property type="term" value="P:mycotoxin biosynthetic process"/>
    <property type="evidence" value="ECO:0007669"/>
    <property type="project" value="InterPro"/>
</dbReference>
<keyword evidence="3 8" id="KW-1133">Transmembrane helix</keyword>
<evidence type="ECO:0000256" key="4">
    <source>
        <dbReference type="ARBA" id="ARBA00023026"/>
    </source>
</evidence>
<evidence type="ECO:0000256" key="8">
    <source>
        <dbReference type="SAM" id="Phobius"/>
    </source>
</evidence>
<comment type="subcellular location">
    <subcellularLocation>
        <location evidence="1">Membrane</location>
        <topology evidence="1">Single-pass membrane protein</topology>
    </subcellularLocation>
</comment>
<evidence type="ECO:0000256" key="3">
    <source>
        <dbReference type="ARBA" id="ARBA00022989"/>
    </source>
</evidence>
<dbReference type="Pfam" id="PF11807">
    <property type="entry name" value="UstYa"/>
    <property type="match status" value="1"/>
</dbReference>
<accession>A0AA39TJW2</accession>
<dbReference type="PANTHER" id="PTHR33365:SF7">
    <property type="entry name" value="TAT PATHWAY SIGNAL SEQUENCE"/>
    <property type="match status" value="1"/>
</dbReference>
<evidence type="ECO:0000256" key="2">
    <source>
        <dbReference type="ARBA" id="ARBA00022692"/>
    </source>
</evidence>
<keyword evidence="10" id="KW-1185">Reference proteome</keyword>
<dbReference type="PANTHER" id="PTHR33365">
    <property type="entry name" value="YALI0B05434P"/>
    <property type="match status" value="1"/>
</dbReference>
<evidence type="ECO:0000256" key="5">
    <source>
        <dbReference type="ARBA" id="ARBA00023136"/>
    </source>
</evidence>
<proteinExistence type="inferred from homology"/>
<dbReference type="GO" id="GO:0016020">
    <property type="term" value="C:membrane"/>
    <property type="evidence" value="ECO:0007669"/>
    <property type="project" value="UniProtKB-SubCell"/>
</dbReference>
<evidence type="ECO:0000256" key="6">
    <source>
        <dbReference type="ARBA" id="ARBA00023180"/>
    </source>
</evidence>
<keyword evidence="5 8" id="KW-0472">Membrane</keyword>
<protein>
    <submittedName>
        <fullName evidence="9">Uncharacterized protein</fullName>
    </submittedName>
</protein>
<gene>
    <name evidence="9" type="ORF">B0T17DRAFT_545559</name>
</gene>
<dbReference type="Proteomes" id="UP001174934">
    <property type="component" value="Unassembled WGS sequence"/>
</dbReference>
<dbReference type="AlphaFoldDB" id="A0AA39TJW2"/>
<keyword evidence="6" id="KW-0325">Glycoprotein</keyword>
<dbReference type="EMBL" id="JAULSR010000011">
    <property type="protein sequence ID" value="KAK0609934.1"/>
    <property type="molecule type" value="Genomic_DNA"/>
</dbReference>
<comment type="similarity">
    <text evidence="7">Belongs to the ustYa family.</text>
</comment>
<feature type="transmembrane region" description="Helical" evidence="8">
    <location>
        <begin position="43"/>
        <end position="64"/>
    </location>
</feature>
<evidence type="ECO:0000256" key="7">
    <source>
        <dbReference type="ARBA" id="ARBA00035112"/>
    </source>
</evidence>
<comment type="caution">
    <text evidence="9">The sequence shown here is derived from an EMBL/GenBank/DDBJ whole genome shotgun (WGS) entry which is preliminary data.</text>
</comment>
<keyword evidence="2 8" id="KW-0812">Transmembrane</keyword>
<evidence type="ECO:0000256" key="1">
    <source>
        <dbReference type="ARBA" id="ARBA00004167"/>
    </source>
</evidence>
<evidence type="ECO:0000313" key="10">
    <source>
        <dbReference type="Proteomes" id="UP001174934"/>
    </source>
</evidence>
<sequence>MSKQEETPFLDQDRHDAHSPRDTYFSEAIDTHHTKTWSLGYKISLLANFLLLIVCFSLVGTFILRLPELQTLSGASSDKLVELYSPANAAIEYQYSSIIPNDTRFTGHPGPKWEQSMHELMDSTLIRISAAELRQSGSDSIPLKDGGYAAGLGVGHNLHCIQFLYREHFYPSLDDDQAQFDYLQAHADHCLDFLRQGMLCHLDYSLYTLYWGERRQDIPTHRIPPVQKCVNWDKLQSWMRQRVASTDMLVRP</sequence>
<keyword evidence="4" id="KW-0843">Virulence</keyword>
<dbReference type="InterPro" id="IPR021765">
    <property type="entry name" value="UstYa-like"/>
</dbReference>
<name>A0AA39TJW2_9PEZI</name>
<organism evidence="9 10">
    <name type="scientific">Bombardia bombarda</name>
    <dbReference type="NCBI Taxonomy" id="252184"/>
    <lineage>
        <taxon>Eukaryota</taxon>
        <taxon>Fungi</taxon>
        <taxon>Dikarya</taxon>
        <taxon>Ascomycota</taxon>
        <taxon>Pezizomycotina</taxon>
        <taxon>Sordariomycetes</taxon>
        <taxon>Sordariomycetidae</taxon>
        <taxon>Sordariales</taxon>
        <taxon>Lasiosphaeriaceae</taxon>
        <taxon>Bombardia</taxon>
    </lineage>
</organism>